<gene>
    <name evidence="3" type="ORF">GCM10007932_02930</name>
</gene>
<name>A0AAV5NK07_9VIBR</name>
<dbReference type="InterPro" id="IPR005220">
    <property type="entry name" value="CarO-like"/>
</dbReference>
<evidence type="ECO:0000313" key="4">
    <source>
        <dbReference type="Proteomes" id="UP001156690"/>
    </source>
</evidence>
<dbReference type="Gene3D" id="2.40.50.200">
    <property type="entry name" value="Bacterial OB-fold"/>
    <property type="match status" value="1"/>
</dbReference>
<sequence length="122" mass="13481">MKAITLSIAAALITLPTLAFAGDREQEKKYVTYSGPVDLTPVAEMLKDTSWTAEKDVVTEGHLIKQISKDTFIFTDGDAQIQVELDDIVLTQPLNAESKIRLYGEYEGGSTPEIEVEHLQIL</sequence>
<keyword evidence="1 2" id="KW-0732">Signal</keyword>
<evidence type="ECO:0000256" key="2">
    <source>
        <dbReference type="SAM" id="SignalP"/>
    </source>
</evidence>
<evidence type="ECO:0008006" key="5">
    <source>
        <dbReference type="Google" id="ProtNLM"/>
    </source>
</evidence>
<dbReference type="Pfam" id="PF04076">
    <property type="entry name" value="BOF"/>
    <property type="match status" value="1"/>
</dbReference>
<dbReference type="AlphaFoldDB" id="A0AAV5NK07"/>
<dbReference type="PANTHER" id="PTHR36571:SF1">
    <property type="entry name" value="PROTEIN YGIW"/>
    <property type="match status" value="1"/>
</dbReference>
<keyword evidence="4" id="KW-1185">Reference proteome</keyword>
<feature type="signal peptide" evidence="2">
    <location>
        <begin position="1"/>
        <end position="21"/>
    </location>
</feature>
<reference evidence="4" key="1">
    <citation type="journal article" date="2019" name="Int. J. Syst. Evol. Microbiol.">
        <title>The Global Catalogue of Microorganisms (GCM) 10K type strain sequencing project: providing services to taxonomists for standard genome sequencing and annotation.</title>
        <authorList>
            <consortium name="The Broad Institute Genomics Platform"/>
            <consortium name="The Broad Institute Genome Sequencing Center for Infectious Disease"/>
            <person name="Wu L."/>
            <person name="Ma J."/>
        </authorList>
    </citation>
    <scope>NUCLEOTIDE SEQUENCE [LARGE SCALE GENOMIC DNA]</scope>
    <source>
        <strain evidence="4">NBRC 15640</strain>
    </source>
</reference>
<evidence type="ECO:0000313" key="3">
    <source>
        <dbReference type="EMBL" id="GLQ70933.1"/>
    </source>
</evidence>
<dbReference type="Proteomes" id="UP001156690">
    <property type="component" value="Unassembled WGS sequence"/>
</dbReference>
<dbReference type="SUPFAM" id="SSF101756">
    <property type="entry name" value="Hypothetical protein YgiW"/>
    <property type="match status" value="1"/>
</dbReference>
<dbReference type="NCBIfam" id="NF033674">
    <property type="entry name" value="stress_OB_fold"/>
    <property type="match status" value="1"/>
</dbReference>
<dbReference type="InterPro" id="IPR036700">
    <property type="entry name" value="BOBF_sf"/>
</dbReference>
<comment type="caution">
    <text evidence="3">The sequence shown here is derived from an EMBL/GenBank/DDBJ whole genome shotgun (WGS) entry which is preliminary data.</text>
</comment>
<evidence type="ECO:0000256" key="1">
    <source>
        <dbReference type="ARBA" id="ARBA00022729"/>
    </source>
</evidence>
<feature type="chain" id="PRO_5043495702" description="NirD/YgiW/YdeI family stress tolerance protein" evidence="2">
    <location>
        <begin position="22"/>
        <end position="122"/>
    </location>
</feature>
<dbReference type="EMBL" id="BSNX01000002">
    <property type="protein sequence ID" value="GLQ70933.1"/>
    <property type="molecule type" value="Genomic_DNA"/>
</dbReference>
<dbReference type="RefSeq" id="WP_126607242.1">
    <property type="nucleotide sequence ID" value="NZ_AP025145.1"/>
</dbReference>
<proteinExistence type="predicted"/>
<accession>A0AAV5NK07</accession>
<protein>
    <recommendedName>
        <fullName evidence="5">NirD/YgiW/YdeI family stress tolerance protein</fullName>
    </recommendedName>
</protein>
<organism evidence="3 4">
    <name type="scientific">Vibrio penaeicida</name>
    <dbReference type="NCBI Taxonomy" id="104609"/>
    <lineage>
        <taxon>Bacteria</taxon>
        <taxon>Pseudomonadati</taxon>
        <taxon>Pseudomonadota</taxon>
        <taxon>Gammaproteobacteria</taxon>
        <taxon>Vibrionales</taxon>
        <taxon>Vibrionaceae</taxon>
        <taxon>Vibrio</taxon>
    </lineage>
</organism>
<dbReference type="PANTHER" id="PTHR36571">
    <property type="entry name" value="PROTEIN YGIW"/>
    <property type="match status" value="1"/>
</dbReference>